<sequence length="69" mass="6990">ANSNNSFLVNKSSLEKGQIIAKLREIDSRQVAETVTKGLDAAASLATLGGPPGLAVSLVLGVISGSIKI</sequence>
<keyword evidence="2" id="KW-1185">Reference proteome</keyword>
<organism evidence="1 2">
    <name type="scientific">Racocetra persica</name>
    <dbReference type="NCBI Taxonomy" id="160502"/>
    <lineage>
        <taxon>Eukaryota</taxon>
        <taxon>Fungi</taxon>
        <taxon>Fungi incertae sedis</taxon>
        <taxon>Mucoromycota</taxon>
        <taxon>Glomeromycotina</taxon>
        <taxon>Glomeromycetes</taxon>
        <taxon>Diversisporales</taxon>
        <taxon>Gigasporaceae</taxon>
        <taxon>Racocetra</taxon>
    </lineage>
</organism>
<proteinExistence type="predicted"/>
<evidence type="ECO:0000313" key="2">
    <source>
        <dbReference type="Proteomes" id="UP000789920"/>
    </source>
</evidence>
<comment type="caution">
    <text evidence="1">The sequence shown here is derived from an EMBL/GenBank/DDBJ whole genome shotgun (WGS) entry which is preliminary data.</text>
</comment>
<dbReference type="EMBL" id="CAJVQC010065289">
    <property type="protein sequence ID" value="CAG8805328.1"/>
    <property type="molecule type" value="Genomic_DNA"/>
</dbReference>
<evidence type="ECO:0000313" key="1">
    <source>
        <dbReference type="EMBL" id="CAG8805328.1"/>
    </source>
</evidence>
<protein>
    <submittedName>
        <fullName evidence="1">9180_t:CDS:1</fullName>
    </submittedName>
</protein>
<feature type="non-terminal residue" evidence="1">
    <location>
        <position position="1"/>
    </location>
</feature>
<reference evidence="1" key="1">
    <citation type="submission" date="2021-06" db="EMBL/GenBank/DDBJ databases">
        <authorList>
            <person name="Kallberg Y."/>
            <person name="Tangrot J."/>
            <person name="Rosling A."/>
        </authorList>
    </citation>
    <scope>NUCLEOTIDE SEQUENCE</scope>
    <source>
        <strain evidence="1">MA461A</strain>
    </source>
</reference>
<name>A0ACA9RRF2_9GLOM</name>
<dbReference type="Proteomes" id="UP000789920">
    <property type="component" value="Unassembled WGS sequence"/>
</dbReference>
<accession>A0ACA9RRF2</accession>
<gene>
    <name evidence="1" type="ORF">RPERSI_LOCUS21903</name>
</gene>